<dbReference type="Proteomes" id="UP001208017">
    <property type="component" value="Unassembled WGS sequence"/>
</dbReference>
<dbReference type="InterPro" id="IPR020481">
    <property type="entry name" value="Intracell_prot_inh_BsuPI"/>
</dbReference>
<reference evidence="2 3" key="1">
    <citation type="submission" date="2022-11" db="EMBL/GenBank/DDBJ databases">
        <title>Study of microbial diversity in lake waters.</title>
        <authorList>
            <person name="Zhang J."/>
        </authorList>
    </citation>
    <scope>NUCLEOTIDE SEQUENCE [LARGE SCALE GENOMIC DNA]</scope>
    <source>
        <strain evidence="2 3">DT12</strain>
    </source>
</reference>
<sequence>MLTVTTNKTNYAVGETVVITLTLTNDTGTTQTYNFSSSQRYDVIIGRGGNKVWQWSDGRFFAQMMGSETLQPGESRVYTVEWNQTNSAGNQVPTGTYTVVGQITSYNMPEQDSTTITIS</sequence>
<evidence type="ECO:0000313" key="3">
    <source>
        <dbReference type="Proteomes" id="UP001208017"/>
    </source>
</evidence>
<organism evidence="2 3">
    <name type="scientific">Tumebacillus lacus</name>
    <dbReference type="NCBI Taxonomy" id="2995335"/>
    <lineage>
        <taxon>Bacteria</taxon>
        <taxon>Bacillati</taxon>
        <taxon>Bacillota</taxon>
        <taxon>Bacilli</taxon>
        <taxon>Bacillales</taxon>
        <taxon>Alicyclobacillaceae</taxon>
        <taxon>Tumebacillus</taxon>
    </lineage>
</organism>
<name>A0ABT3X4P1_9BACL</name>
<protein>
    <recommendedName>
        <fullName evidence="1">Intracellular proteinase inhibitor BsuPI domain-containing protein</fullName>
    </recommendedName>
</protein>
<comment type="caution">
    <text evidence="2">The sequence shown here is derived from an EMBL/GenBank/DDBJ whole genome shotgun (WGS) entry which is preliminary data.</text>
</comment>
<evidence type="ECO:0000259" key="1">
    <source>
        <dbReference type="Pfam" id="PF12690"/>
    </source>
</evidence>
<proteinExistence type="predicted"/>
<accession>A0ABT3X4P1</accession>
<dbReference type="Pfam" id="PF12690">
    <property type="entry name" value="BsuPI"/>
    <property type="match status" value="1"/>
</dbReference>
<feature type="domain" description="Intracellular proteinase inhibitor BsuPI" evidence="1">
    <location>
        <begin position="5"/>
        <end position="106"/>
    </location>
</feature>
<dbReference type="Gene3D" id="2.60.40.2360">
    <property type="entry name" value="Intracellular proteinase inhibitor BsuPI"/>
    <property type="match status" value="1"/>
</dbReference>
<gene>
    <name evidence="2" type="ORF">OS242_12615</name>
</gene>
<dbReference type="RefSeq" id="WP_267152054.1">
    <property type="nucleotide sequence ID" value="NZ_JAPMLT010000007.1"/>
</dbReference>
<dbReference type="EMBL" id="JAPMLT010000007">
    <property type="protein sequence ID" value="MCX7570802.1"/>
    <property type="molecule type" value="Genomic_DNA"/>
</dbReference>
<keyword evidence="3" id="KW-1185">Reference proteome</keyword>
<dbReference type="InterPro" id="IPR038144">
    <property type="entry name" value="IPI"/>
</dbReference>
<evidence type="ECO:0000313" key="2">
    <source>
        <dbReference type="EMBL" id="MCX7570802.1"/>
    </source>
</evidence>